<keyword evidence="1" id="KW-0175">Coiled coil</keyword>
<evidence type="ECO:0000313" key="3">
    <source>
        <dbReference type="EMBL" id="KAG2538157.1"/>
    </source>
</evidence>
<evidence type="ECO:0000256" key="1">
    <source>
        <dbReference type="SAM" id="Coils"/>
    </source>
</evidence>
<reference evidence="3" key="1">
    <citation type="submission" date="2020-05" db="EMBL/GenBank/DDBJ databases">
        <title>WGS assembly of Panicum virgatum.</title>
        <authorList>
            <person name="Lovell J.T."/>
            <person name="Jenkins J."/>
            <person name="Shu S."/>
            <person name="Juenger T.E."/>
            <person name="Schmutz J."/>
        </authorList>
    </citation>
    <scope>NUCLEOTIDE SEQUENCE</scope>
    <source>
        <strain evidence="3">AP13</strain>
    </source>
</reference>
<dbReference type="OrthoDB" id="785943at2759"/>
<organism evidence="3 4">
    <name type="scientific">Panicum virgatum</name>
    <name type="common">Blackwell switchgrass</name>
    <dbReference type="NCBI Taxonomy" id="38727"/>
    <lineage>
        <taxon>Eukaryota</taxon>
        <taxon>Viridiplantae</taxon>
        <taxon>Streptophyta</taxon>
        <taxon>Embryophyta</taxon>
        <taxon>Tracheophyta</taxon>
        <taxon>Spermatophyta</taxon>
        <taxon>Magnoliopsida</taxon>
        <taxon>Liliopsida</taxon>
        <taxon>Poales</taxon>
        <taxon>Poaceae</taxon>
        <taxon>PACMAD clade</taxon>
        <taxon>Panicoideae</taxon>
        <taxon>Panicodae</taxon>
        <taxon>Paniceae</taxon>
        <taxon>Panicinae</taxon>
        <taxon>Panicum</taxon>
        <taxon>Panicum sect. Hiantes</taxon>
    </lineage>
</organism>
<dbReference type="AlphaFoldDB" id="A0A8T0MLY2"/>
<protein>
    <submittedName>
        <fullName evidence="3">Uncharacterized protein</fullName>
    </submittedName>
</protein>
<dbReference type="Proteomes" id="UP000823388">
    <property type="component" value="Chromosome 9N"/>
</dbReference>
<evidence type="ECO:0000313" key="4">
    <source>
        <dbReference type="Proteomes" id="UP000823388"/>
    </source>
</evidence>
<evidence type="ECO:0000256" key="2">
    <source>
        <dbReference type="SAM" id="MobiDB-lite"/>
    </source>
</evidence>
<accession>A0A8T0MLY2</accession>
<feature type="coiled-coil region" evidence="1">
    <location>
        <begin position="8"/>
        <end position="102"/>
    </location>
</feature>
<name>A0A8T0MLY2_PANVG</name>
<feature type="region of interest" description="Disordered" evidence="2">
    <location>
        <begin position="375"/>
        <end position="402"/>
    </location>
</feature>
<keyword evidence="4" id="KW-1185">Reference proteome</keyword>
<sequence>MEAEAAVLTQLQLQLLALVSELRLLRERERGAREELRDAGQRWEAAAEEHRREARELRAEVATRDDALRKLEARIKLLENENELLEKNENNLKESMEVLLQSREAFIKHYEDSTCSMQWTIQMKDKQIAVISEKLNSHLVLFSSVQKEVSALKQVLDDVHCLVGEKENIVADLKDKVQRISVLEKDVVEKVNFLESKISSYQHELRSRARIIYELKDHLEAEKLNNSFQPHLEELKKALLVKDDIIERLTSEKQAMHVELHNMEIALQKFQDLFSSIGHERMKSFSANCGSQDVQDVNNGQPESILGTQCGLANEHNLVTAIDEAATTQNVDGQLELSPGSMQVQTPKCSKLGSLPSPEPVAANTEKADCLLEPKEDIVMGDLSPTKPTDSVNPEPDSENQP</sequence>
<proteinExistence type="predicted"/>
<comment type="caution">
    <text evidence="3">The sequence shown here is derived from an EMBL/GenBank/DDBJ whole genome shotgun (WGS) entry which is preliminary data.</text>
</comment>
<feature type="coiled-coil region" evidence="1">
    <location>
        <begin position="232"/>
        <end position="266"/>
    </location>
</feature>
<gene>
    <name evidence="3" type="ORF">PVAP13_9NG382000</name>
</gene>
<dbReference type="EMBL" id="CM029054">
    <property type="protein sequence ID" value="KAG2538157.1"/>
    <property type="molecule type" value="Genomic_DNA"/>
</dbReference>